<dbReference type="PATRIC" id="fig|1806891.3.peg.753"/>
<dbReference type="KEGG" id="csaz:Cs308_0759"/>
<dbReference type="STRING" id="1806891.Cs308_0759"/>
<dbReference type="EMBL" id="CP014639">
    <property type="protein sequence ID" value="ANH78929.1"/>
    <property type="molecule type" value="Genomic_DNA"/>
</dbReference>
<name>A0A1A9HVA8_9CHLA</name>
<organism evidence="2 3">
    <name type="scientific">Candidatus Chlamydia sanziniae</name>
    <dbReference type="NCBI Taxonomy" id="1806891"/>
    <lineage>
        <taxon>Bacteria</taxon>
        <taxon>Pseudomonadati</taxon>
        <taxon>Chlamydiota</taxon>
        <taxon>Chlamydiia</taxon>
        <taxon>Chlamydiales</taxon>
        <taxon>Chlamydiaceae</taxon>
        <taxon>Chlamydia/Chlamydophila group</taxon>
        <taxon>Chlamydia</taxon>
    </lineage>
</organism>
<keyword evidence="1" id="KW-0812">Transmembrane</keyword>
<feature type="transmembrane region" description="Helical" evidence="1">
    <location>
        <begin position="67"/>
        <end position="89"/>
    </location>
</feature>
<sequence length="115" mass="12650">MTWVEFCKDVSGRLGLNGFFVVNVPPFEKSWVDGCRLIITIIVLCLGLAALVCGIAVGSWGVLNVEILAGAFSFVLGILMIFLAVFWIIKLLPSHWKQVATSLLREKENQVPSNT</sequence>
<dbReference type="AlphaFoldDB" id="A0A1A9HVA8"/>
<keyword evidence="1" id="KW-0472">Membrane</keyword>
<gene>
    <name evidence="2" type="ORF">Cs308_0759</name>
</gene>
<protein>
    <submittedName>
        <fullName evidence="2">Uncharacterized protein</fullName>
    </submittedName>
</protein>
<feature type="transmembrane region" description="Helical" evidence="1">
    <location>
        <begin position="37"/>
        <end position="61"/>
    </location>
</feature>
<evidence type="ECO:0000313" key="3">
    <source>
        <dbReference type="Proteomes" id="UP000078162"/>
    </source>
</evidence>
<keyword evidence="3" id="KW-1185">Reference proteome</keyword>
<evidence type="ECO:0000313" key="2">
    <source>
        <dbReference type="EMBL" id="ANH78929.1"/>
    </source>
</evidence>
<keyword evidence="1" id="KW-1133">Transmembrane helix</keyword>
<reference evidence="3" key="1">
    <citation type="submission" date="2016-03" db="EMBL/GenBank/DDBJ databases">
        <title>Culture-independent genomics supports pathogen discovery for uncultivable bacteria within the genus Chlamydia.</title>
        <authorList>
            <person name="Taylor-Brown A."/>
            <person name="Bachmann N.L."/>
            <person name="Borel N."/>
            <person name="Polkinghorne A."/>
        </authorList>
    </citation>
    <scope>NUCLEOTIDE SEQUENCE [LARGE SCALE GENOMIC DNA]</scope>
    <source>
        <strain evidence="3">2742-308</strain>
    </source>
</reference>
<dbReference type="Proteomes" id="UP000078162">
    <property type="component" value="Chromosome"/>
</dbReference>
<evidence type="ECO:0000256" key="1">
    <source>
        <dbReference type="SAM" id="Phobius"/>
    </source>
</evidence>
<accession>A0A1A9HVA8</accession>
<proteinExistence type="predicted"/>